<name>A0AAP0Q955_9ROSI</name>
<dbReference type="EMBL" id="JBCGBO010000025">
    <property type="protein sequence ID" value="KAK9175383.1"/>
    <property type="molecule type" value="Genomic_DNA"/>
</dbReference>
<evidence type="ECO:0000313" key="2">
    <source>
        <dbReference type="Proteomes" id="UP001428341"/>
    </source>
</evidence>
<comment type="caution">
    <text evidence="1">The sequence shown here is derived from an EMBL/GenBank/DDBJ whole genome shotgun (WGS) entry which is preliminary data.</text>
</comment>
<dbReference type="Proteomes" id="UP001428341">
    <property type="component" value="Unassembled WGS sequence"/>
</dbReference>
<proteinExistence type="predicted"/>
<sequence length="121" mass="13699">MITNMFWVDAKMIIDYGHFGDVAMSGKAPKTIITNQDAAMAKAISQVLQLSRLDDQIPYVSTSFRNPNLSELQLQGNNMPALMPWTLHQQSQQTSFRELLQQNSVGILDTIQDSQEWNNNI</sequence>
<gene>
    <name evidence="1" type="ORF">WN944_027389</name>
</gene>
<organism evidence="1 2">
    <name type="scientific">Citrus x changshan-huyou</name>
    <dbReference type="NCBI Taxonomy" id="2935761"/>
    <lineage>
        <taxon>Eukaryota</taxon>
        <taxon>Viridiplantae</taxon>
        <taxon>Streptophyta</taxon>
        <taxon>Embryophyta</taxon>
        <taxon>Tracheophyta</taxon>
        <taxon>Spermatophyta</taxon>
        <taxon>Magnoliopsida</taxon>
        <taxon>eudicotyledons</taxon>
        <taxon>Gunneridae</taxon>
        <taxon>Pentapetalae</taxon>
        <taxon>rosids</taxon>
        <taxon>malvids</taxon>
        <taxon>Sapindales</taxon>
        <taxon>Rutaceae</taxon>
        <taxon>Aurantioideae</taxon>
        <taxon>Citrus</taxon>
    </lineage>
</organism>
<reference evidence="1 2" key="1">
    <citation type="submission" date="2024-05" db="EMBL/GenBank/DDBJ databases">
        <title>Haplotype-resolved chromosome-level genome assembly of Huyou (Citrus changshanensis).</title>
        <authorList>
            <person name="Miao C."/>
            <person name="Chen W."/>
            <person name="Wu Y."/>
            <person name="Wang L."/>
            <person name="Zhao S."/>
            <person name="Grierson D."/>
            <person name="Xu C."/>
            <person name="Chen K."/>
        </authorList>
    </citation>
    <scope>NUCLEOTIDE SEQUENCE [LARGE SCALE GENOMIC DNA]</scope>
    <source>
        <strain evidence="1">01-14</strain>
        <tissue evidence="1">Leaf</tissue>
    </source>
</reference>
<protein>
    <submittedName>
        <fullName evidence="1">Uncharacterized protein</fullName>
    </submittedName>
</protein>
<dbReference type="PANTHER" id="PTHR47718">
    <property type="entry name" value="OS01G0519700 PROTEIN"/>
    <property type="match status" value="1"/>
</dbReference>
<evidence type="ECO:0000313" key="1">
    <source>
        <dbReference type="EMBL" id="KAK9175383.1"/>
    </source>
</evidence>
<keyword evidence="2" id="KW-1185">Reference proteome</keyword>
<dbReference type="AlphaFoldDB" id="A0AAP0Q955"/>
<accession>A0AAP0Q955</accession>